<dbReference type="PROSITE" id="PS50850">
    <property type="entry name" value="MFS"/>
    <property type="match status" value="1"/>
</dbReference>
<keyword evidence="4" id="KW-1003">Cell membrane</keyword>
<feature type="transmembrane region" description="Helical" evidence="8">
    <location>
        <begin position="46"/>
        <end position="65"/>
    </location>
</feature>
<feature type="transmembrane region" description="Helical" evidence="8">
    <location>
        <begin position="12"/>
        <end position="34"/>
    </location>
</feature>
<dbReference type="Gene3D" id="1.20.1720.10">
    <property type="entry name" value="Multidrug resistance protein D"/>
    <property type="match status" value="1"/>
</dbReference>
<dbReference type="EMBL" id="BAAAOB010000001">
    <property type="protein sequence ID" value="GAA1785214.1"/>
    <property type="molecule type" value="Genomic_DNA"/>
</dbReference>
<dbReference type="PANTHER" id="PTHR42718:SF9">
    <property type="entry name" value="MAJOR FACILITATOR SUPERFAMILY MULTIDRUG TRANSPORTER MFSC"/>
    <property type="match status" value="1"/>
</dbReference>
<accession>A0ABP4XJK3</accession>
<sequence>MRTDAIRPSAGLILLLGLLEAFGPLSMDLYMPALPELARSLGIGDALAQTTMSVCMLGLGLGQLIAGPMSDRFGRRLPLLIGVAAFAVFSAACAVAPSVGWLLLFRALQGVSGAAGMVVTLAIARDIFSGARLARMLSWLALVGAVAPVVAPILGGQLSRFLDWRGIFWVLAGIGVLLLASALRWLPESHPRELRSTSSGPLSLLSDARVLLAHPTYRAVLIISAVSGAAFFAYLSMSSFVLQNGFGVTPAVFGILFAAGSLCNVVGSQTNRVLLASTSPERLYLVGMVLAFLGSAAAAASALLGLGFGPFVAGLALYLASTGFTMPNASAIGLTAHGDRAGSAAALLGTSSLFLGPIVAPLVSLSGVTAAVLGLTMLVGSALMLAVGLAAFGRAPRRP</sequence>
<dbReference type="RefSeq" id="WP_344030691.1">
    <property type="nucleotide sequence ID" value="NZ_BAAAOB010000001.1"/>
</dbReference>
<feature type="transmembrane region" description="Helical" evidence="8">
    <location>
        <begin position="283"/>
        <end position="305"/>
    </location>
</feature>
<keyword evidence="11" id="KW-1185">Reference proteome</keyword>
<evidence type="ECO:0000313" key="10">
    <source>
        <dbReference type="EMBL" id="GAA1785214.1"/>
    </source>
</evidence>
<dbReference type="InterPro" id="IPR020846">
    <property type="entry name" value="MFS_dom"/>
</dbReference>
<dbReference type="InterPro" id="IPR036259">
    <property type="entry name" value="MFS_trans_sf"/>
</dbReference>
<dbReference type="Proteomes" id="UP001500851">
    <property type="component" value="Unassembled WGS sequence"/>
</dbReference>
<evidence type="ECO:0000256" key="6">
    <source>
        <dbReference type="ARBA" id="ARBA00022989"/>
    </source>
</evidence>
<feature type="transmembrane region" description="Helical" evidence="8">
    <location>
        <begin position="311"/>
        <end position="332"/>
    </location>
</feature>
<keyword evidence="6 8" id="KW-1133">Transmembrane helix</keyword>
<evidence type="ECO:0000256" key="4">
    <source>
        <dbReference type="ARBA" id="ARBA00022475"/>
    </source>
</evidence>
<dbReference type="SUPFAM" id="SSF103473">
    <property type="entry name" value="MFS general substrate transporter"/>
    <property type="match status" value="1"/>
</dbReference>
<feature type="transmembrane region" description="Helical" evidence="8">
    <location>
        <begin position="136"/>
        <end position="154"/>
    </location>
</feature>
<organism evidence="10 11">
    <name type="scientific">Leucobacter iarius</name>
    <dbReference type="NCBI Taxonomy" id="333963"/>
    <lineage>
        <taxon>Bacteria</taxon>
        <taxon>Bacillati</taxon>
        <taxon>Actinomycetota</taxon>
        <taxon>Actinomycetes</taxon>
        <taxon>Micrococcales</taxon>
        <taxon>Microbacteriaceae</taxon>
        <taxon>Leucobacter</taxon>
    </lineage>
</organism>
<comment type="similarity">
    <text evidence="2">Belongs to the major facilitator superfamily. Bcr/CmlA family.</text>
</comment>
<feature type="domain" description="Major facilitator superfamily (MFS) profile" evidence="9">
    <location>
        <begin position="9"/>
        <end position="399"/>
    </location>
</feature>
<name>A0ABP4XJK3_9MICO</name>
<evidence type="ECO:0000256" key="7">
    <source>
        <dbReference type="ARBA" id="ARBA00023136"/>
    </source>
</evidence>
<dbReference type="PANTHER" id="PTHR42718">
    <property type="entry name" value="MAJOR FACILITATOR SUPERFAMILY MULTIDRUG TRANSPORTER MFSC"/>
    <property type="match status" value="1"/>
</dbReference>
<reference evidence="11" key="1">
    <citation type="journal article" date="2019" name="Int. J. Syst. Evol. Microbiol.">
        <title>The Global Catalogue of Microorganisms (GCM) 10K type strain sequencing project: providing services to taxonomists for standard genome sequencing and annotation.</title>
        <authorList>
            <consortium name="The Broad Institute Genomics Platform"/>
            <consortium name="The Broad Institute Genome Sequencing Center for Infectious Disease"/>
            <person name="Wu L."/>
            <person name="Ma J."/>
        </authorList>
    </citation>
    <scope>NUCLEOTIDE SEQUENCE [LARGE SCALE GENOMIC DNA]</scope>
    <source>
        <strain evidence="11">JCM 14736</strain>
    </source>
</reference>
<feature type="transmembrane region" description="Helical" evidence="8">
    <location>
        <begin position="344"/>
        <end position="364"/>
    </location>
</feature>
<evidence type="ECO:0000256" key="2">
    <source>
        <dbReference type="ARBA" id="ARBA00006236"/>
    </source>
</evidence>
<comment type="subcellular location">
    <subcellularLocation>
        <location evidence="1">Cell membrane</location>
        <topology evidence="1">Multi-pass membrane protein</topology>
    </subcellularLocation>
</comment>
<evidence type="ECO:0000259" key="9">
    <source>
        <dbReference type="PROSITE" id="PS50850"/>
    </source>
</evidence>
<dbReference type="PROSITE" id="PS00216">
    <property type="entry name" value="SUGAR_TRANSPORT_1"/>
    <property type="match status" value="1"/>
</dbReference>
<dbReference type="InterPro" id="IPR011701">
    <property type="entry name" value="MFS"/>
</dbReference>
<dbReference type="InterPro" id="IPR004812">
    <property type="entry name" value="Efflux_drug-R_Bcr/CmlA"/>
</dbReference>
<feature type="transmembrane region" description="Helical" evidence="8">
    <location>
        <begin position="166"/>
        <end position="186"/>
    </location>
</feature>
<feature type="transmembrane region" description="Helical" evidence="8">
    <location>
        <begin position="370"/>
        <end position="392"/>
    </location>
</feature>
<dbReference type="InterPro" id="IPR005829">
    <property type="entry name" value="Sugar_transporter_CS"/>
</dbReference>
<feature type="transmembrane region" description="Helical" evidence="8">
    <location>
        <begin position="77"/>
        <end position="97"/>
    </location>
</feature>
<evidence type="ECO:0000313" key="11">
    <source>
        <dbReference type="Proteomes" id="UP001500851"/>
    </source>
</evidence>
<evidence type="ECO:0000256" key="3">
    <source>
        <dbReference type="ARBA" id="ARBA00022448"/>
    </source>
</evidence>
<dbReference type="CDD" id="cd17320">
    <property type="entry name" value="MFS_MdfA_MDR_like"/>
    <property type="match status" value="1"/>
</dbReference>
<feature type="transmembrane region" description="Helical" evidence="8">
    <location>
        <begin position="219"/>
        <end position="242"/>
    </location>
</feature>
<keyword evidence="3" id="KW-0813">Transport</keyword>
<comment type="caution">
    <text evidence="10">The sequence shown here is derived from an EMBL/GenBank/DDBJ whole genome shotgun (WGS) entry which is preliminary data.</text>
</comment>
<dbReference type="Pfam" id="PF07690">
    <property type="entry name" value="MFS_1"/>
    <property type="match status" value="1"/>
</dbReference>
<keyword evidence="5 8" id="KW-0812">Transmembrane</keyword>
<feature type="transmembrane region" description="Helical" evidence="8">
    <location>
        <begin position="103"/>
        <end position="124"/>
    </location>
</feature>
<gene>
    <name evidence="10" type="ORF">GCM10009768_12630</name>
</gene>
<protein>
    <submittedName>
        <fullName evidence="10">Multidrug effflux MFS transporter</fullName>
    </submittedName>
</protein>
<evidence type="ECO:0000256" key="8">
    <source>
        <dbReference type="SAM" id="Phobius"/>
    </source>
</evidence>
<feature type="transmembrane region" description="Helical" evidence="8">
    <location>
        <begin position="248"/>
        <end position="267"/>
    </location>
</feature>
<evidence type="ECO:0000256" key="5">
    <source>
        <dbReference type="ARBA" id="ARBA00022692"/>
    </source>
</evidence>
<keyword evidence="7 8" id="KW-0472">Membrane</keyword>
<evidence type="ECO:0000256" key="1">
    <source>
        <dbReference type="ARBA" id="ARBA00004651"/>
    </source>
</evidence>
<dbReference type="NCBIfam" id="TIGR00710">
    <property type="entry name" value="efflux_Bcr_CflA"/>
    <property type="match status" value="1"/>
</dbReference>
<proteinExistence type="inferred from homology"/>